<protein>
    <submittedName>
        <fullName evidence="1">Uncharacterized protein</fullName>
    </submittedName>
</protein>
<evidence type="ECO:0000313" key="2">
    <source>
        <dbReference type="Proteomes" id="UP001177670"/>
    </source>
</evidence>
<organism evidence="1 2">
    <name type="scientific">Melipona bicolor</name>
    <dbReference type="NCBI Taxonomy" id="60889"/>
    <lineage>
        <taxon>Eukaryota</taxon>
        <taxon>Metazoa</taxon>
        <taxon>Ecdysozoa</taxon>
        <taxon>Arthropoda</taxon>
        <taxon>Hexapoda</taxon>
        <taxon>Insecta</taxon>
        <taxon>Pterygota</taxon>
        <taxon>Neoptera</taxon>
        <taxon>Endopterygota</taxon>
        <taxon>Hymenoptera</taxon>
        <taxon>Apocrita</taxon>
        <taxon>Aculeata</taxon>
        <taxon>Apoidea</taxon>
        <taxon>Anthophila</taxon>
        <taxon>Apidae</taxon>
        <taxon>Melipona</taxon>
    </lineage>
</organism>
<dbReference type="Proteomes" id="UP001177670">
    <property type="component" value="Unassembled WGS sequence"/>
</dbReference>
<accession>A0AA40KJU4</accession>
<comment type="caution">
    <text evidence="1">The sequence shown here is derived from an EMBL/GenBank/DDBJ whole genome shotgun (WGS) entry which is preliminary data.</text>
</comment>
<dbReference type="AlphaFoldDB" id="A0AA40KJU4"/>
<keyword evidence="2" id="KW-1185">Reference proteome</keyword>
<proteinExistence type="predicted"/>
<dbReference type="EMBL" id="JAHYIQ010000021">
    <property type="protein sequence ID" value="KAK1123074.1"/>
    <property type="molecule type" value="Genomic_DNA"/>
</dbReference>
<sequence length="121" mass="13606">MVLEIQKSYSLRNLKFKGEAASVDKSAAEKFLPQIAQIIKENEYVPDQNIALTLSDIKHSILNACWKTIWPQVLGNKVPITNEGITSIMNLSQKFEKEGFGNLNESDINDLLDRELIGIDT</sequence>
<name>A0AA40KJU4_9HYME</name>
<evidence type="ECO:0000313" key="1">
    <source>
        <dbReference type="EMBL" id="KAK1123074.1"/>
    </source>
</evidence>
<gene>
    <name evidence="1" type="ORF">K0M31_008710</name>
</gene>
<reference evidence="1" key="1">
    <citation type="submission" date="2021-10" db="EMBL/GenBank/DDBJ databases">
        <title>Melipona bicolor Genome sequencing and assembly.</title>
        <authorList>
            <person name="Araujo N.S."/>
            <person name="Arias M.C."/>
        </authorList>
    </citation>
    <scope>NUCLEOTIDE SEQUENCE</scope>
    <source>
        <strain evidence="1">USP_2M_L1-L4_2017</strain>
        <tissue evidence="1">Whole body</tissue>
    </source>
</reference>